<keyword evidence="1" id="KW-0472">Membrane</keyword>
<keyword evidence="4" id="KW-1185">Reference proteome</keyword>
<evidence type="ECO:0000259" key="2">
    <source>
        <dbReference type="Pfam" id="PF01757"/>
    </source>
</evidence>
<protein>
    <recommendedName>
        <fullName evidence="2">Acyltransferase 3 domain-containing protein</fullName>
    </recommendedName>
</protein>
<evidence type="ECO:0000256" key="1">
    <source>
        <dbReference type="SAM" id="Phobius"/>
    </source>
</evidence>
<dbReference type="Proteomes" id="UP000760480">
    <property type="component" value="Unassembled WGS sequence"/>
</dbReference>
<dbReference type="InterPro" id="IPR002656">
    <property type="entry name" value="Acyl_transf_3_dom"/>
</dbReference>
<evidence type="ECO:0000313" key="4">
    <source>
        <dbReference type="Proteomes" id="UP000760480"/>
    </source>
</evidence>
<keyword evidence="1" id="KW-0812">Transmembrane</keyword>
<reference evidence="3 4" key="1">
    <citation type="submission" date="2019-03" db="EMBL/GenBank/DDBJ databases">
        <title>Metabolic reconstructions from genomes of highly enriched 'Candidatus Accumulibacter' and 'Candidatus Competibacter' bioreactor populations.</title>
        <authorList>
            <person name="Annavajhala M.K."/>
            <person name="Welles L."/>
            <person name="Abbas B."/>
            <person name="Sorokin D."/>
            <person name="Park H."/>
            <person name="Van Loosdrecht M."/>
            <person name="Chandran K."/>
        </authorList>
    </citation>
    <scope>NUCLEOTIDE SEQUENCE [LARGE SCALE GENOMIC DNA]</scope>
    <source>
        <strain evidence="3 4">SBR_G</strain>
    </source>
</reference>
<feature type="transmembrane region" description="Helical" evidence="1">
    <location>
        <begin position="40"/>
        <end position="61"/>
    </location>
</feature>
<keyword evidence="1" id="KW-1133">Transmembrane helix</keyword>
<feature type="domain" description="Acyltransferase 3" evidence="2">
    <location>
        <begin position="5"/>
        <end position="61"/>
    </location>
</feature>
<sequence length="64" mass="7212">MTGRNYGLDVLQAAAILLVLTSHATFFIIQAIPESDRVKLISYFCGFWRVELFFVLSGFLIGKI</sequence>
<dbReference type="RefSeq" id="WP_169250176.1">
    <property type="nucleotide sequence ID" value="NZ_SPMZ01000068.1"/>
</dbReference>
<gene>
    <name evidence="3" type="ORF">E4P82_17950</name>
</gene>
<name>A0ABX1TNB1_9GAMM</name>
<comment type="caution">
    <text evidence="3">The sequence shown here is derived from an EMBL/GenBank/DDBJ whole genome shotgun (WGS) entry which is preliminary data.</text>
</comment>
<dbReference type="EMBL" id="SPMZ01000068">
    <property type="protein sequence ID" value="NMQ20905.1"/>
    <property type="molecule type" value="Genomic_DNA"/>
</dbReference>
<evidence type="ECO:0000313" key="3">
    <source>
        <dbReference type="EMBL" id="NMQ20905.1"/>
    </source>
</evidence>
<accession>A0ABX1TNB1</accession>
<dbReference type="Pfam" id="PF01757">
    <property type="entry name" value="Acyl_transf_3"/>
    <property type="match status" value="1"/>
</dbReference>
<proteinExistence type="predicted"/>
<organism evidence="3 4">
    <name type="scientific">Candidatus Competibacter phosphatis</name>
    <dbReference type="NCBI Taxonomy" id="221280"/>
    <lineage>
        <taxon>Bacteria</taxon>
        <taxon>Pseudomonadati</taxon>
        <taxon>Pseudomonadota</taxon>
        <taxon>Gammaproteobacteria</taxon>
        <taxon>Candidatus Competibacteraceae</taxon>
        <taxon>Candidatus Competibacter</taxon>
    </lineage>
</organism>